<proteinExistence type="predicted"/>
<accession>E6W119</accession>
<organism evidence="1 2">
    <name type="scientific">Desulfurispirillum indicum (strain ATCC BAA-1389 / DSM 22839 / S5)</name>
    <dbReference type="NCBI Taxonomy" id="653733"/>
    <lineage>
        <taxon>Bacteria</taxon>
        <taxon>Pseudomonadati</taxon>
        <taxon>Chrysiogenota</taxon>
        <taxon>Chrysiogenia</taxon>
        <taxon>Chrysiogenales</taxon>
        <taxon>Chrysiogenaceae</taxon>
        <taxon>Desulfurispirillum</taxon>
    </lineage>
</organism>
<keyword evidence="2" id="KW-1185">Reference proteome</keyword>
<dbReference type="Proteomes" id="UP000002572">
    <property type="component" value="Chromosome"/>
</dbReference>
<sequence>MWFSRDANAVGFLDQRQLTLSARSLPQRGFRYSTALQDDSEKQPERGFMGPARRCRLFLSPDEVEVVLLDLPQLPKDKARLAIGSMLEQKTRRSRDELVWDCTCLTPGRQSQTMSYSVCYGNRARVFERCQGVTATSGWQVAEVSTFLHVALKATERETAPVGHRVGYVLCGPSTCTIALGVGSHLLCKRTIPRHQYEHPELWRTFHAFAAQHPLATMPRSVYGWDSEQVLDLWGDREEPILVQPFAVRRGVPGDGPFPWAVKP</sequence>
<dbReference type="HOGENOM" id="CLU_1052629_0_0_0"/>
<gene>
    <name evidence="1" type="ordered locus">Selin_0603</name>
</gene>
<dbReference type="EMBL" id="CP002432">
    <property type="protein sequence ID" value="ADU65351.1"/>
    <property type="molecule type" value="Genomic_DNA"/>
</dbReference>
<protein>
    <submittedName>
        <fullName evidence="1">Uncharacterized protein</fullName>
    </submittedName>
</protein>
<evidence type="ECO:0000313" key="2">
    <source>
        <dbReference type="Proteomes" id="UP000002572"/>
    </source>
</evidence>
<name>E6W119_DESIS</name>
<reference evidence="1 2" key="1">
    <citation type="submission" date="2010-12" db="EMBL/GenBank/DDBJ databases">
        <title>Complete sequence of Desulfurispirillum indicum S5.</title>
        <authorList>
            <consortium name="US DOE Joint Genome Institute"/>
            <person name="Lucas S."/>
            <person name="Copeland A."/>
            <person name="Lapidus A."/>
            <person name="Cheng J.-F."/>
            <person name="Goodwin L."/>
            <person name="Pitluck S."/>
            <person name="Chertkov O."/>
            <person name="Held B."/>
            <person name="Detter J.C."/>
            <person name="Han C."/>
            <person name="Tapia R."/>
            <person name="Land M."/>
            <person name="Hauser L."/>
            <person name="Kyrpides N."/>
            <person name="Ivanova N."/>
            <person name="Mikhailova N."/>
            <person name="Haggblom M."/>
            <person name="Rauschenbach I."/>
            <person name="Bini E."/>
            <person name="Woyke T."/>
        </authorList>
    </citation>
    <scope>NUCLEOTIDE SEQUENCE [LARGE SCALE GENOMIC DNA]</scope>
    <source>
        <strain evidence="2">ATCC BAA-1389 / DSM 22839 / S5</strain>
    </source>
</reference>
<dbReference type="KEGG" id="din:Selin_0603"/>
<dbReference type="STRING" id="653733.Selin_0603"/>
<evidence type="ECO:0000313" key="1">
    <source>
        <dbReference type="EMBL" id="ADU65351.1"/>
    </source>
</evidence>
<dbReference type="InParanoid" id="E6W119"/>
<dbReference type="AlphaFoldDB" id="E6W119"/>
<dbReference type="RefSeq" id="WP_013505239.1">
    <property type="nucleotide sequence ID" value="NC_014836.1"/>
</dbReference>